<protein>
    <submittedName>
        <fullName evidence="7">Uncharacterized protein</fullName>
    </submittedName>
</protein>
<dbReference type="AlphaFoldDB" id="A0AAN7HQH2"/>
<dbReference type="Proteomes" id="UP001304243">
    <property type="component" value="Unassembled WGS sequence"/>
</dbReference>
<evidence type="ECO:0000256" key="2">
    <source>
        <dbReference type="ARBA" id="ARBA00022692"/>
    </source>
</evidence>
<keyword evidence="3 6" id="KW-1133">Transmembrane helix</keyword>
<dbReference type="InterPro" id="IPR001129">
    <property type="entry name" value="Membr-assoc_MAPEG"/>
</dbReference>
<dbReference type="RefSeq" id="XP_064687830.1">
    <property type="nucleotide sequence ID" value="XM_064832275.1"/>
</dbReference>
<evidence type="ECO:0000256" key="1">
    <source>
        <dbReference type="ARBA" id="ARBA00004370"/>
    </source>
</evidence>
<gene>
    <name evidence="7" type="ORF">ATC70_013109</name>
</gene>
<dbReference type="Gene3D" id="1.20.120.550">
    <property type="entry name" value="Membrane associated eicosanoid/glutathione metabolism-like domain"/>
    <property type="match status" value="1"/>
</dbReference>
<dbReference type="Pfam" id="PF01124">
    <property type="entry name" value="MAPEG"/>
    <property type="match status" value="1"/>
</dbReference>
<proteinExistence type="predicted"/>
<keyword evidence="8" id="KW-1185">Reference proteome</keyword>
<evidence type="ECO:0000313" key="7">
    <source>
        <dbReference type="EMBL" id="KAK4521164.1"/>
    </source>
</evidence>
<feature type="transmembrane region" description="Helical" evidence="6">
    <location>
        <begin position="129"/>
        <end position="146"/>
    </location>
</feature>
<dbReference type="SUPFAM" id="SSF161084">
    <property type="entry name" value="MAPEG domain-like"/>
    <property type="match status" value="1"/>
</dbReference>
<evidence type="ECO:0000256" key="5">
    <source>
        <dbReference type="SAM" id="MobiDB-lite"/>
    </source>
</evidence>
<dbReference type="EMBL" id="JASEJX010000006">
    <property type="protein sequence ID" value="KAK4521164.1"/>
    <property type="molecule type" value="Genomic_DNA"/>
</dbReference>
<evidence type="ECO:0000256" key="4">
    <source>
        <dbReference type="ARBA" id="ARBA00023136"/>
    </source>
</evidence>
<name>A0AAN7HQH2_9FUNG</name>
<feature type="transmembrane region" description="Helical" evidence="6">
    <location>
        <begin position="158"/>
        <end position="177"/>
    </location>
</feature>
<feature type="region of interest" description="Disordered" evidence="5">
    <location>
        <begin position="57"/>
        <end position="84"/>
    </location>
</feature>
<comment type="caution">
    <text evidence="7">The sequence shown here is derived from an EMBL/GenBank/DDBJ whole genome shotgun (WGS) entry which is preliminary data.</text>
</comment>
<keyword evidence="2 6" id="KW-0812">Transmembrane</keyword>
<reference evidence="7 8" key="1">
    <citation type="submission" date="2022-11" db="EMBL/GenBank/DDBJ databases">
        <title>Mucor velutinosus strain NIH1002 WGS.</title>
        <authorList>
            <person name="Subramanian P."/>
            <person name="Mullikin J.C."/>
            <person name="Segre J.A."/>
            <person name="Zelazny A.M."/>
        </authorList>
    </citation>
    <scope>NUCLEOTIDE SEQUENCE [LARGE SCALE GENOMIC DNA]</scope>
    <source>
        <strain evidence="7 8">NIH1002</strain>
    </source>
</reference>
<accession>A0AAN7HQH2</accession>
<dbReference type="GO" id="GO:0016020">
    <property type="term" value="C:membrane"/>
    <property type="evidence" value="ECO:0007669"/>
    <property type="project" value="UniProtKB-SubCell"/>
</dbReference>
<evidence type="ECO:0000256" key="6">
    <source>
        <dbReference type="SAM" id="Phobius"/>
    </source>
</evidence>
<comment type="subcellular location">
    <subcellularLocation>
        <location evidence="1">Membrane</location>
    </subcellularLocation>
</comment>
<keyword evidence="4 6" id="KW-0472">Membrane</keyword>
<dbReference type="InterPro" id="IPR023352">
    <property type="entry name" value="MAPEG-like_dom_sf"/>
</dbReference>
<dbReference type="GeneID" id="89956795"/>
<evidence type="ECO:0000313" key="8">
    <source>
        <dbReference type="Proteomes" id="UP001304243"/>
    </source>
</evidence>
<feature type="transmembrane region" description="Helical" evidence="6">
    <location>
        <begin position="20"/>
        <end position="39"/>
    </location>
</feature>
<organism evidence="7 8">
    <name type="scientific">Mucor velutinosus</name>
    <dbReference type="NCBI Taxonomy" id="708070"/>
    <lineage>
        <taxon>Eukaryota</taxon>
        <taxon>Fungi</taxon>
        <taxon>Fungi incertae sedis</taxon>
        <taxon>Mucoromycota</taxon>
        <taxon>Mucoromycotina</taxon>
        <taxon>Mucoromycetes</taxon>
        <taxon>Mucorales</taxon>
        <taxon>Mucorineae</taxon>
        <taxon>Mucoraceae</taxon>
        <taxon>Mucor</taxon>
    </lineage>
</organism>
<sequence>MDNNQQQASISNFVTNPYVRSSWIAFFTLWVLWGLAYFLRHAFGYDHVNHTATTKTGTTAVPGAHQDPETAVGSGVDGEAAGTKKPRLQGFHTSMTDRLRRAHEILLENTLLLLSVLTLNTFGSGSTRAVMILAWIFFAFTVIHAFTEIGINHHFIRMIFNIIFYGVTLAIGGLAFHEGWHVVGSVF</sequence>
<evidence type="ECO:0000256" key="3">
    <source>
        <dbReference type="ARBA" id="ARBA00022989"/>
    </source>
</evidence>